<keyword evidence="1" id="KW-1133">Transmembrane helix</keyword>
<dbReference type="Proteomes" id="UP000229600">
    <property type="component" value="Unassembled WGS sequence"/>
</dbReference>
<keyword evidence="1" id="KW-0812">Transmembrane</keyword>
<feature type="transmembrane region" description="Helical" evidence="1">
    <location>
        <begin position="249"/>
        <end position="272"/>
    </location>
</feature>
<name>A0A2H0N6E0_9BACT</name>
<dbReference type="AlphaFoldDB" id="A0A2H0N6E0"/>
<proteinExistence type="predicted"/>
<feature type="transmembrane region" description="Helical" evidence="1">
    <location>
        <begin position="278"/>
        <end position="305"/>
    </location>
</feature>
<feature type="transmembrane region" description="Helical" evidence="1">
    <location>
        <begin position="172"/>
        <end position="202"/>
    </location>
</feature>
<evidence type="ECO:0000313" key="2">
    <source>
        <dbReference type="EMBL" id="PIR04447.1"/>
    </source>
</evidence>
<organism evidence="2 3">
    <name type="scientific">Candidatus Magasanikbacteria bacterium CG11_big_fil_rev_8_21_14_0_20_39_34</name>
    <dbReference type="NCBI Taxonomy" id="1974653"/>
    <lineage>
        <taxon>Bacteria</taxon>
        <taxon>Candidatus Magasanikiibacteriota</taxon>
    </lineage>
</organism>
<accession>A0A2H0N6E0</accession>
<evidence type="ECO:0008006" key="4">
    <source>
        <dbReference type="Google" id="ProtNLM"/>
    </source>
</evidence>
<reference evidence="2 3" key="1">
    <citation type="submission" date="2017-09" db="EMBL/GenBank/DDBJ databases">
        <title>Depth-based differentiation of microbial function through sediment-hosted aquifers and enrichment of novel symbionts in the deep terrestrial subsurface.</title>
        <authorList>
            <person name="Probst A.J."/>
            <person name="Ladd B."/>
            <person name="Jarett J.K."/>
            <person name="Geller-Mcgrath D.E."/>
            <person name="Sieber C.M."/>
            <person name="Emerson J.B."/>
            <person name="Anantharaman K."/>
            <person name="Thomas B.C."/>
            <person name="Malmstrom R."/>
            <person name="Stieglmeier M."/>
            <person name="Klingl A."/>
            <person name="Woyke T."/>
            <person name="Ryan C.M."/>
            <person name="Banfield J.F."/>
        </authorList>
    </citation>
    <scope>NUCLEOTIDE SEQUENCE [LARGE SCALE GENOMIC DNA]</scope>
    <source>
        <strain evidence="2">CG11_big_fil_rev_8_21_14_0_20_39_34</strain>
    </source>
</reference>
<feature type="transmembrane region" description="Helical" evidence="1">
    <location>
        <begin position="22"/>
        <end position="43"/>
    </location>
</feature>
<keyword evidence="1" id="KW-0472">Membrane</keyword>
<feature type="transmembrane region" description="Helical" evidence="1">
    <location>
        <begin position="222"/>
        <end position="242"/>
    </location>
</feature>
<comment type="caution">
    <text evidence="2">The sequence shown here is derived from an EMBL/GenBank/DDBJ whole genome shotgun (WGS) entry which is preliminary data.</text>
</comment>
<feature type="transmembrane region" description="Helical" evidence="1">
    <location>
        <begin position="147"/>
        <end position="165"/>
    </location>
</feature>
<feature type="transmembrane region" description="Helical" evidence="1">
    <location>
        <begin position="81"/>
        <end position="102"/>
    </location>
</feature>
<evidence type="ECO:0000256" key="1">
    <source>
        <dbReference type="SAM" id="Phobius"/>
    </source>
</evidence>
<gene>
    <name evidence="2" type="ORF">COV59_01205</name>
</gene>
<sequence length="323" mass="35843">MDERHYFNSLKTSWHFVWKYKVLWAFGLLAATLGQMGVVDFLVKIAKVGTDDVSIKWLLFPSFLRNGNFGDTLFSSFQSGLVSVILIALLIAIFGFIVFAALSSQGAIIHGFAQLMRGRDNVDASSAWHAGVGHAGRLFVLNLVKKVLIFFSGALVSILVLVNVVDFSVLNFILFLLGFLLACLVGLFATVLTIYAAGYVVVEEHGLKDAIENAWRLFIKHWLVSLEIGVVVLCCEILLIFVAIWGIALLFLPGVLIWLLSLFTFSSTMWIAGSTISIILSTIFVMVLGSIFTVFTTGVWTYLFMKMHQEGILSRIISVFHRS</sequence>
<dbReference type="EMBL" id="PCWN01000003">
    <property type="protein sequence ID" value="PIR04447.1"/>
    <property type="molecule type" value="Genomic_DNA"/>
</dbReference>
<evidence type="ECO:0000313" key="3">
    <source>
        <dbReference type="Proteomes" id="UP000229600"/>
    </source>
</evidence>
<protein>
    <recommendedName>
        <fullName evidence="4">Glycerophosphoryl diester phosphodiesterase membrane domain-containing protein</fullName>
    </recommendedName>
</protein>